<dbReference type="Proteomes" id="UP001501414">
    <property type="component" value="Unassembled WGS sequence"/>
</dbReference>
<dbReference type="EMBL" id="BAAAJK010000024">
    <property type="protein sequence ID" value="GAA1393601.1"/>
    <property type="molecule type" value="Genomic_DNA"/>
</dbReference>
<keyword evidence="4" id="KW-1185">Reference proteome</keyword>
<evidence type="ECO:0000259" key="2">
    <source>
        <dbReference type="PROSITE" id="PS51084"/>
    </source>
</evidence>
<dbReference type="Gene3D" id="3.30.428.10">
    <property type="entry name" value="HIT-like"/>
    <property type="match status" value="1"/>
</dbReference>
<dbReference type="Pfam" id="PF01230">
    <property type="entry name" value="HIT"/>
    <property type="match status" value="1"/>
</dbReference>
<sequence>MVEDCLICAKHEGRGPLVAPVAWTTEEFVVTHHAPAADGLGFVGYLLVEPRRHVATWDLLTITEVQGMATAAWLAARALRRLLDVEGVFTAIIGRQVPHVHQHVFVRHAGTPADLRWDESPDWSGAPTRTLGGLEEFARQVRHAAGTT</sequence>
<dbReference type="InterPro" id="IPR036265">
    <property type="entry name" value="HIT-like_sf"/>
</dbReference>
<gene>
    <name evidence="3" type="ORF">GCM10009613_40320</name>
</gene>
<proteinExistence type="predicted"/>
<evidence type="ECO:0000313" key="3">
    <source>
        <dbReference type="EMBL" id="GAA1393601.1"/>
    </source>
</evidence>
<dbReference type="RefSeq" id="WP_344024781.1">
    <property type="nucleotide sequence ID" value="NZ_BAAAJK010000024.1"/>
</dbReference>
<reference evidence="4" key="1">
    <citation type="journal article" date="2019" name="Int. J. Syst. Evol. Microbiol.">
        <title>The Global Catalogue of Microorganisms (GCM) 10K type strain sequencing project: providing services to taxonomists for standard genome sequencing and annotation.</title>
        <authorList>
            <consortium name="The Broad Institute Genomics Platform"/>
            <consortium name="The Broad Institute Genome Sequencing Center for Infectious Disease"/>
            <person name="Wu L."/>
            <person name="Ma J."/>
        </authorList>
    </citation>
    <scope>NUCLEOTIDE SEQUENCE [LARGE SCALE GENOMIC DNA]</scope>
    <source>
        <strain evidence="4">JCM 11896</strain>
    </source>
</reference>
<evidence type="ECO:0000313" key="4">
    <source>
        <dbReference type="Proteomes" id="UP001501414"/>
    </source>
</evidence>
<protein>
    <recommendedName>
        <fullName evidence="2">HIT domain-containing protein</fullName>
    </recommendedName>
</protein>
<dbReference type="SUPFAM" id="SSF54197">
    <property type="entry name" value="HIT-like"/>
    <property type="match status" value="1"/>
</dbReference>
<organism evidence="3 4">
    <name type="scientific">Pseudonocardia kongjuensis</name>
    <dbReference type="NCBI Taxonomy" id="102227"/>
    <lineage>
        <taxon>Bacteria</taxon>
        <taxon>Bacillati</taxon>
        <taxon>Actinomycetota</taxon>
        <taxon>Actinomycetes</taxon>
        <taxon>Pseudonocardiales</taxon>
        <taxon>Pseudonocardiaceae</taxon>
        <taxon>Pseudonocardia</taxon>
    </lineage>
</organism>
<name>A0ABP4IRS1_9PSEU</name>
<dbReference type="PROSITE" id="PS51084">
    <property type="entry name" value="HIT_2"/>
    <property type="match status" value="1"/>
</dbReference>
<feature type="short sequence motif" description="Histidine triad motif" evidence="1">
    <location>
        <begin position="99"/>
        <end position="103"/>
    </location>
</feature>
<evidence type="ECO:0000256" key="1">
    <source>
        <dbReference type="PROSITE-ProRule" id="PRU00464"/>
    </source>
</evidence>
<feature type="domain" description="HIT" evidence="2">
    <location>
        <begin position="44"/>
        <end position="117"/>
    </location>
</feature>
<comment type="caution">
    <text evidence="3">The sequence shown here is derived from an EMBL/GenBank/DDBJ whole genome shotgun (WGS) entry which is preliminary data.</text>
</comment>
<accession>A0ABP4IRS1</accession>
<dbReference type="InterPro" id="IPR011146">
    <property type="entry name" value="HIT-like"/>
</dbReference>